<evidence type="ECO:0000259" key="2">
    <source>
        <dbReference type="Pfam" id="PF00551"/>
    </source>
</evidence>
<dbReference type="EMBL" id="KV453848">
    <property type="protein sequence ID" value="ODV87232.1"/>
    <property type="molecule type" value="Genomic_DNA"/>
</dbReference>
<dbReference type="CDD" id="cd08646">
    <property type="entry name" value="FMT_core_Met-tRNA-FMT_N"/>
    <property type="match status" value="1"/>
</dbReference>
<reference evidence="4" key="1">
    <citation type="submission" date="2016-04" db="EMBL/GenBank/DDBJ databases">
        <title>Comparative genomics of biotechnologically important yeasts.</title>
        <authorList>
            <consortium name="DOE Joint Genome Institute"/>
            <person name="Riley R."/>
            <person name="Haridas S."/>
            <person name="Wolfe K.H."/>
            <person name="Lopes M.R."/>
            <person name="Hittinger C.T."/>
            <person name="Goker M."/>
            <person name="Salamov A."/>
            <person name="Wisecaver J."/>
            <person name="Long T.M."/>
            <person name="Aerts A.L."/>
            <person name="Barry K."/>
            <person name="Choi C."/>
            <person name="Clum A."/>
            <person name="Coughlan A.Y."/>
            <person name="Deshpande S."/>
            <person name="Douglass A.P."/>
            <person name="Hanson S.J."/>
            <person name="Klenk H.-P."/>
            <person name="Labutti K."/>
            <person name="Lapidus A."/>
            <person name="Lindquist E."/>
            <person name="Lipzen A."/>
            <person name="Meier-Kolthoff J.P."/>
            <person name="Ohm R.A."/>
            <person name="Otillar R.P."/>
            <person name="Pangilinan J."/>
            <person name="Peng Y."/>
            <person name="Rokas A."/>
            <person name="Rosa C.A."/>
            <person name="Scheuner C."/>
            <person name="Sibirny A.A."/>
            <person name="Slot J.C."/>
            <person name="Stielow J.B."/>
            <person name="Sun H."/>
            <person name="Kurtzman C.P."/>
            <person name="Blackwell M."/>
            <person name="Grigoriev I.V."/>
            <person name="Jeffries T.W."/>
        </authorList>
    </citation>
    <scope>NUCLEOTIDE SEQUENCE [LARGE SCALE GENOMIC DNA]</scope>
    <source>
        <strain evidence="4">NRRL YB-2248</strain>
    </source>
</reference>
<name>A0A1E4T679_9ASCO</name>
<accession>A0A1E4T679</accession>
<dbReference type="Gene3D" id="3.40.50.12230">
    <property type="match status" value="1"/>
</dbReference>
<evidence type="ECO:0000256" key="1">
    <source>
        <dbReference type="ARBA" id="ARBA00012261"/>
    </source>
</evidence>
<dbReference type="PANTHER" id="PTHR11138">
    <property type="entry name" value="METHIONYL-TRNA FORMYLTRANSFERASE"/>
    <property type="match status" value="1"/>
</dbReference>
<gene>
    <name evidence="3" type="ORF">CANARDRAFT_26651</name>
</gene>
<dbReference type="AlphaFoldDB" id="A0A1E4T679"/>
<dbReference type="InterPro" id="IPR041711">
    <property type="entry name" value="Met-tRNA-FMT_N"/>
</dbReference>
<dbReference type="Proteomes" id="UP000094801">
    <property type="component" value="Unassembled WGS sequence"/>
</dbReference>
<dbReference type="PANTHER" id="PTHR11138:SF5">
    <property type="entry name" value="METHIONYL-TRNA FORMYLTRANSFERASE, MITOCHONDRIAL"/>
    <property type="match status" value="1"/>
</dbReference>
<feature type="domain" description="Formyl transferase N-terminal" evidence="2">
    <location>
        <begin position="30"/>
        <end position="190"/>
    </location>
</feature>
<dbReference type="OrthoDB" id="10268103at2759"/>
<evidence type="ECO:0000313" key="3">
    <source>
        <dbReference type="EMBL" id="ODV87232.1"/>
    </source>
</evidence>
<organism evidence="3 4">
    <name type="scientific">[Candida] arabinofermentans NRRL YB-2248</name>
    <dbReference type="NCBI Taxonomy" id="983967"/>
    <lineage>
        <taxon>Eukaryota</taxon>
        <taxon>Fungi</taxon>
        <taxon>Dikarya</taxon>
        <taxon>Ascomycota</taxon>
        <taxon>Saccharomycotina</taxon>
        <taxon>Pichiomycetes</taxon>
        <taxon>Pichiales</taxon>
        <taxon>Pichiaceae</taxon>
        <taxon>Ogataea</taxon>
        <taxon>Ogataea/Candida clade</taxon>
    </lineage>
</organism>
<keyword evidence="4" id="KW-1185">Reference proteome</keyword>
<proteinExistence type="predicted"/>
<dbReference type="EC" id="2.1.2.9" evidence="1"/>
<dbReference type="GO" id="GO:0005739">
    <property type="term" value="C:mitochondrion"/>
    <property type="evidence" value="ECO:0007669"/>
    <property type="project" value="TreeGrafter"/>
</dbReference>
<dbReference type="InterPro" id="IPR002376">
    <property type="entry name" value="Formyl_transf_N"/>
</dbReference>
<dbReference type="InterPro" id="IPR036477">
    <property type="entry name" value="Formyl_transf_N_sf"/>
</dbReference>
<sequence length="345" mass="38793">MSIRRLSVGFFGSDQFSINCLRKILPLYGNSEKQPIEKLEVITRSPKKIGRGKKVLSYTPITDYAQDNGLRVCWADEEWDFKSLARKHDLCIAVSYGTLIPASYLACLKYGGLNVHPSLLPKYSGAAPLHRALLNGDKITGTTVQTLHPTEFDKGDILAQSEYTIKKNENLRTLIAALSNQGGDLLREVIEKEMYNKESSSYQVLLPKYDLSYARKIKGSERLINWNQATNEDIGRLRRTLEVLHTKIEEEPRKKRIKDKGISYKRVILTGVEKFDGYQNILSSSAKPGTFAALPNDKLLVKTVDGYVSIEQMKVQGYTNEGASRFIAGLSKKLGMQPQCFAYSL</sequence>
<evidence type="ECO:0000313" key="4">
    <source>
        <dbReference type="Proteomes" id="UP000094801"/>
    </source>
</evidence>
<dbReference type="Pfam" id="PF00551">
    <property type="entry name" value="Formyl_trans_N"/>
    <property type="match status" value="1"/>
</dbReference>
<protein>
    <recommendedName>
        <fullName evidence="1">methionyl-tRNA formyltransferase</fullName>
        <ecNumber evidence="1">2.1.2.9</ecNumber>
    </recommendedName>
</protein>
<dbReference type="SUPFAM" id="SSF53328">
    <property type="entry name" value="Formyltransferase"/>
    <property type="match status" value="1"/>
</dbReference>
<dbReference type="GO" id="GO:0004479">
    <property type="term" value="F:methionyl-tRNA formyltransferase activity"/>
    <property type="evidence" value="ECO:0007669"/>
    <property type="project" value="UniProtKB-EC"/>
</dbReference>
<dbReference type="STRING" id="983967.A0A1E4T679"/>